<evidence type="ECO:0000313" key="1">
    <source>
        <dbReference type="EMBL" id="QRN53640.1"/>
    </source>
</evidence>
<evidence type="ECO:0000313" key="2">
    <source>
        <dbReference type="Proteomes" id="UP000663181"/>
    </source>
</evidence>
<reference evidence="1 2" key="1">
    <citation type="submission" date="2020-10" db="EMBL/GenBank/DDBJ databases">
        <title>Phylogeny of dyella-like bacteria.</title>
        <authorList>
            <person name="Fu J."/>
        </authorList>
    </citation>
    <scope>NUCLEOTIDE SEQUENCE [LARGE SCALE GENOMIC DNA]</scope>
    <source>
        <strain evidence="1 2">DHOB09</strain>
    </source>
</reference>
<dbReference type="RefSeq" id="WP_188795731.1">
    <property type="nucleotide sequence ID" value="NZ_BMIZ01000001.1"/>
</dbReference>
<name>A0ABX7GTP3_9GAMM</name>
<sequence length="63" mass="6862">MKFSEQLDRIDLASLERVAEGRSSTVPDPLADRLLALGLVQKAEDRALQLTSVGLSLIHSSDQ</sequence>
<organism evidence="1 2">
    <name type="scientific">Dyella caseinilytica</name>
    <dbReference type="NCBI Taxonomy" id="1849581"/>
    <lineage>
        <taxon>Bacteria</taxon>
        <taxon>Pseudomonadati</taxon>
        <taxon>Pseudomonadota</taxon>
        <taxon>Gammaproteobacteria</taxon>
        <taxon>Lysobacterales</taxon>
        <taxon>Rhodanobacteraceae</taxon>
        <taxon>Dyella</taxon>
    </lineage>
</organism>
<dbReference type="Proteomes" id="UP000663181">
    <property type="component" value="Chromosome"/>
</dbReference>
<dbReference type="EMBL" id="CP064030">
    <property type="protein sequence ID" value="QRN53640.1"/>
    <property type="molecule type" value="Genomic_DNA"/>
</dbReference>
<protein>
    <submittedName>
        <fullName evidence="1">Uncharacterized protein</fullName>
    </submittedName>
</protein>
<gene>
    <name evidence="1" type="ORF">ISN74_19935</name>
</gene>
<accession>A0ABX7GTP3</accession>
<keyword evidence="2" id="KW-1185">Reference proteome</keyword>
<proteinExistence type="predicted"/>